<dbReference type="EMBL" id="CM023485">
    <property type="protein sequence ID" value="KAH6930369.1"/>
    <property type="molecule type" value="Genomic_DNA"/>
</dbReference>
<dbReference type="Proteomes" id="UP000821845">
    <property type="component" value="Chromosome 5"/>
</dbReference>
<comment type="caution">
    <text evidence="1">The sequence shown here is derived from an EMBL/GenBank/DDBJ whole genome shotgun (WGS) entry which is preliminary data.</text>
</comment>
<evidence type="ECO:0000313" key="2">
    <source>
        <dbReference type="Proteomes" id="UP000821845"/>
    </source>
</evidence>
<keyword evidence="2" id="KW-1185">Reference proteome</keyword>
<evidence type="ECO:0000313" key="1">
    <source>
        <dbReference type="EMBL" id="KAH6930369.1"/>
    </source>
</evidence>
<sequence>MDSPSFLARSCQVSRAVISKLSEEMHHMRQRHSVSWERTTRIEERRASLFSFQSNLGSVTRLHPPRDTTTGRMSDSLRAPPREAATAPDPVGGCARDAYSRRTAQT</sequence>
<gene>
    <name evidence="1" type="ORF">HPB50_013111</name>
</gene>
<accession>A0ACB7SC95</accession>
<organism evidence="1 2">
    <name type="scientific">Hyalomma asiaticum</name>
    <name type="common">Tick</name>
    <dbReference type="NCBI Taxonomy" id="266040"/>
    <lineage>
        <taxon>Eukaryota</taxon>
        <taxon>Metazoa</taxon>
        <taxon>Ecdysozoa</taxon>
        <taxon>Arthropoda</taxon>
        <taxon>Chelicerata</taxon>
        <taxon>Arachnida</taxon>
        <taxon>Acari</taxon>
        <taxon>Parasitiformes</taxon>
        <taxon>Ixodida</taxon>
        <taxon>Ixodoidea</taxon>
        <taxon>Ixodidae</taxon>
        <taxon>Hyalomminae</taxon>
        <taxon>Hyalomma</taxon>
    </lineage>
</organism>
<proteinExistence type="predicted"/>
<protein>
    <submittedName>
        <fullName evidence="1">Uncharacterized protein</fullName>
    </submittedName>
</protein>
<reference evidence="1" key="1">
    <citation type="submission" date="2020-05" db="EMBL/GenBank/DDBJ databases">
        <title>Large-scale comparative analyses of tick genomes elucidate their genetic diversity and vector capacities.</title>
        <authorList>
            <person name="Jia N."/>
            <person name="Wang J."/>
            <person name="Shi W."/>
            <person name="Du L."/>
            <person name="Sun Y."/>
            <person name="Zhan W."/>
            <person name="Jiang J."/>
            <person name="Wang Q."/>
            <person name="Zhang B."/>
            <person name="Ji P."/>
            <person name="Sakyi L.B."/>
            <person name="Cui X."/>
            <person name="Yuan T."/>
            <person name="Jiang B."/>
            <person name="Yang W."/>
            <person name="Lam T.T.-Y."/>
            <person name="Chang Q."/>
            <person name="Ding S."/>
            <person name="Wang X."/>
            <person name="Zhu J."/>
            <person name="Ruan X."/>
            <person name="Zhao L."/>
            <person name="Wei J."/>
            <person name="Que T."/>
            <person name="Du C."/>
            <person name="Cheng J."/>
            <person name="Dai P."/>
            <person name="Han X."/>
            <person name="Huang E."/>
            <person name="Gao Y."/>
            <person name="Liu J."/>
            <person name="Shao H."/>
            <person name="Ye R."/>
            <person name="Li L."/>
            <person name="Wei W."/>
            <person name="Wang X."/>
            <person name="Wang C."/>
            <person name="Yang T."/>
            <person name="Huo Q."/>
            <person name="Li W."/>
            <person name="Guo W."/>
            <person name="Chen H."/>
            <person name="Zhou L."/>
            <person name="Ni X."/>
            <person name="Tian J."/>
            <person name="Zhou Y."/>
            <person name="Sheng Y."/>
            <person name="Liu T."/>
            <person name="Pan Y."/>
            <person name="Xia L."/>
            <person name="Li J."/>
            <person name="Zhao F."/>
            <person name="Cao W."/>
        </authorList>
    </citation>
    <scope>NUCLEOTIDE SEQUENCE</scope>
    <source>
        <strain evidence="1">Hyas-2018</strain>
    </source>
</reference>
<name>A0ACB7SC95_HYAAI</name>